<reference evidence="3" key="3">
    <citation type="submission" date="2021-01" db="EMBL/GenBank/DDBJ databases">
        <authorList>
            <consortium name="Genoscope - CEA"/>
            <person name="William W."/>
        </authorList>
    </citation>
    <scope>NUCLEOTIDE SEQUENCE</scope>
</reference>
<evidence type="ECO:0000256" key="2">
    <source>
        <dbReference type="SAM" id="SignalP"/>
    </source>
</evidence>
<keyword evidence="1" id="KW-1133">Transmembrane helix</keyword>
<dbReference type="Proteomes" id="UP001295469">
    <property type="component" value="Chromosome A09"/>
</dbReference>
<evidence type="ECO:0000313" key="3">
    <source>
        <dbReference type="EMBL" id="CAF2043712.1"/>
    </source>
</evidence>
<dbReference type="PROSITE" id="PS51257">
    <property type="entry name" value="PROKAR_LIPOPROTEIN"/>
    <property type="match status" value="1"/>
</dbReference>
<evidence type="ECO:0000256" key="1">
    <source>
        <dbReference type="SAM" id="Phobius"/>
    </source>
</evidence>
<reference evidence="4" key="2">
    <citation type="submission" date="2014-06" db="EMBL/GenBank/DDBJ databases">
        <authorList>
            <person name="Genoscope - CEA"/>
        </authorList>
    </citation>
    <scope>NUCLEOTIDE SEQUENCE</scope>
</reference>
<protein>
    <submittedName>
        <fullName evidence="3">(rape) hypothetical protein</fullName>
    </submittedName>
    <submittedName>
        <fullName evidence="4">BnaA09g53960D protein</fullName>
    </submittedName>
</protein>
<feature type="signal peptide" evidence="2">
    <location>
        <begin position="1"/>
        <end position="18"/>
    </location>
</feature>
<evidence type="ECO:0000313" key="5">
    <source>
        <dbReference type="Proteomes" id="UP000028999"/>
    </source>
</evidence>
<dbReference type="AlphaFoldDB" id="A0A078IUA5"/>
<proteinExistence type="predicted"/>
<sequence>MKQLLVFSNVLLLLSCDAAVFMSPSESPLFQYLLLVTSPSILIVYLLRNHRQLDCLPVNPINNHNITVCFFTCK</sequence>
<accession>A0A078IUA5</accession>
<dbReference type="EMBL" id="LK033215">
    <property type="protein sequence ID" value="CDY53567.1"/>
    <property type="molecule type" value="Genomic_DNA"/>
</dbReference>
<dbReference type="Proteomes" id="UP000028999">
    <property type="component" value="Unassembled WGS sequence"/>
</dbReference>
<organism evidence="4 5">
    <name type="scientific">Brassica napus</name>
    <name type="common">Rape</name>
    <dbReference type="NCBI Taxonomy" id="3708"/>
    <lineage>
        <taxon>Eukaryota</taxon>
        <taxon>Viridiplantae</taxon>
        <taxon>Streptophyta</taxon>
        <taxon>Embryophyta</taxon>
        <taxon>Tracheophyta</taxon>
        <taxon>Spermatophyta</taxon>
        <taxon>Magnoliopsida</taxon>
        <taxon>eudicotyledons</taxon>
        <taxon>Gunneridae</taxon>
        <taxon>Pentapetalae</taxon>
        <taxon>rosids</taxon>
        <taxon>malvids</taxon>
        <taxon>Brassicales</taxon>
        <taxon>Brassicaceae</taxon>
        <taxon>Brassiceae</taxon>
        <taxon>Brassica</taxon>
    </lineage>
</organism>
<gene>
    <name evidence="4" type="primary">BnaA09g53960D</name>
    <name evidence="3" type="ORF">DARMORV10_A09P31640.1</name>
    <name evidence="4" type="ORF">GSBRNA2T00010989001</name>
</gene>
<reference evidence="4 5" key="1">
    <citation type="journal article" date="2014" name="Science">
        <title>Plant genetics. Early allopolyploid evolution in the post-Neolithic Brassica napus oilseed genome.</title>
        <authorList>
            <person name="Chalhoub B."/>
            <person name="Denoeud F."/>
            <person name="Liu S."/>
            <person name="Parkin I.A."/>
            <person name="Tang H."/>
            <person name="Wang X."/>
            <person name="Chiquet J."/>
            <person name="Belcram H."/>
            <person name="Tong C."/>
            <person name="Samans B."/>
            <person name="Correa M."/>
            <person name="Da Silva C."/>
            <person name="Just J."/>
            <person name="Falentin C."/>
            <person name="Koh C.S."/>
            <person name="Le Clainche I."/>
            <person name="Bernard M."/>
            <person name="Bento P."/>
            <person name="Noel B."/>
            <person name="Labadie K."/>
            <person name="Alberti A."/>
            <person name="Charles M."/>
            <person name="Arnaud D."/>
            <person name="Guo H."/>
            <person name="Daviaud C."/>
            <person name="Alamery S."/>
            <person name="Jabbari K."/>
            <person name="Zhao M."/>
            <person name="Edger P.P."/>
            <person name="Chelaifa H."/>
            <person name="Tack D."/>
            <person name="Lassalle G."/>
            <person name="Mestiri I."/>
            <person name="Schnel N."/>
            <person name="Le Paslier M.C."/>
            <person name="Fan G."/>
            <person name="Renault V."/>
            <person name="Bayer P.E."/>
            <person name="Golicz A.A."/>
            <person name="Manoli S."/>
            <person name="Lee T.H."/>
            <person name="Thi V.H."/>
            <person name="Chalabi S."/>
            <person name="Hu Q."/>
            <person name="Fan C."/>
            <person name="Tollenaere R."/>
            <person name="Lu Y."/>
            <person name="Battail C."/>
            <person name="Shen J."/>
            <person name="Sidebottom C.H."/>
            <person name="Wang X."/>
            <person name="Canaguier A."/>
            <person name="Chauveau A."/>
            <person name="Berard A."/>
            <person name="Deniot G."/>
            <person name="Guan M."/>
            <person name="Liu Z."/>
            <person name="Sun F."/>
            <person name="Lim Y.P."/>
            <person name="Lyons E."/>
            <person name="Town C.D."/>
            <person name="Bancroft I."/>
            <person name="Wang X."/>
            <person name="Meng J."/>
            <person name="Ma J."/>
            <person name="Pires J.C."/>
            <person name="King G.J."/>
            <person name="Brunel D."/>
            <person name="Delourme R."/>
            <person name="Renard M."/>
            <person name="Aury J.M."/>
            <person name="Adams K.L."/>
            <person name="Batley J."/>
            <person name="Snowdon R.J."/>
            <person name="Tost J."/>
            <person name="Edwards D."/>
            <person name="Zhou Y."/>
            <person name="Hua W."/>
            <person name="Sharpe A.G."/>
            <person name="Paterson A.H."/>
            <person name="Guan C."/>
            <person name="Wincker P."/>
        </authorList>
    </citation>
    <scope>NUCLEOTIDE SEQUENCE [LARGE SCALE GENOMIC DNA]</scope>
    <source>
        <strain evidence="5">cv. Darmor-bzh</strain>
    </source>
</reference>
<evidence type="ECO:0000313" key="4">
    <source>
        <dbReference type="EMBL" id="CDY53567.1"/>
    </source>
</evidence>
<keyword evidence="1" id="KW-0812">Transmembrane</keyword>
<feature type="chain" id="PRO_5040665920" evidence="2">
    <location>
        <begin position="19"/>
        <end position="74"/>
    </location>
</feature>
<keyword evidence="5" id="KW-1185">Reference proteome</keyword>
<dbReference type="PaxDb" id="3708-A0A078IUA5"/>
<keyword evidence="1" id="KW-0472">Membrane</keyword>
<feature type="transmembrane region" description="Helical" evidence="1">
    <location>
        <begin position="28"/>
        <end position="47"/>
    </location>
</feature>
<dbReference type="EMBL" id="HG994363">
    <property type="protein sequence ID" value="CAF2043712.1"/>
    <property type="molecule type" value="Genomic_DNA"/>
</dbReference>
<keyword evidence="2" id="KW-0732">Signal</keyword>
<dbReference type="Gramene" id="CDY53567">
    <property type="protein sequence ID" value="CDY53567"/>
    <property type="gene ID" value="GSBRNA2T00010989001"/>
</dbReference>
<name>A0A078IUA5_BRANA</name>